<keyword evidence="3" id="KW-1185">Reference proteome</keyword>
<dbReference type="EMBL" id="CP123872">
    <property type="protein sequence ID" value="WND01797.1"/>
    <property type="molecule type" value="Genomic_DNA"/>
</dbReference>
<dbReference type="AlphaFoldDB" id="A0AA52EFX5"/>
<organism evidence="2 3">
    <name type="scientific">Temperatibacter marinus</name>
    <dbReference type="NCBI Taxonomy" id="1456591"/>
    <lineage>
        <taxon>Bacteria</taxon>
        <taxon>Pseudomonadati</taxon>
        <taxon>Pseudomonadota</taxon>
        <taxon>Alphaproteobacteria</taxon>
        <taxon>Kordiimonadales</taxon>
        <taxon>Temperatibacteraceae</taxon>
        <taxon>Temperatibacter</taxon>
    </lineage>
</organism>
<accession>A0AA52EFX5</accession>
<dbReference type="InterPro" id="IPR029032">
    <property type="entry name" value="AhpD-like"/>
</dbReference>
<dbReference type="Gene3D" id="1.20.1290.10">
    <property type="entry name" value="AhpD-like"/>
    <property type="match status" value="1"/>
</dbReference>
<name>A0AA52EFX5_9PROT</name>
<reference evidence="2" key="1">
    <citation type="submission" date="2023-04" db="EMBL/GenBank/DDBJ databases">
        <title>Complete genome sequence of Temperatibacter marinus.</title>
        <authorList>
            <person name="Rong J.-C."/>
            <person name="Yi M.-L."/>
            <person name="Zhao Q."/>
        </authorList>
    </citation>
    <scope>NUCLEOTIDE SEQUENCE</scope>
    <source>
        <strain evidence="2">NBRC 110045</strain>
    </source>
</reference>
<dbReference type="SUPFAM" id="SSF69118">
    <property type="entry name" value="AhpD-like"/>
    <property type="match status" value="1"/>
</dbReference>
<feature type="domain" description="Carboxymuconolactone decarboxylase-like" evidence="1">
    <location>
        <begin position="45"/>
        <end position="105"/>
    </location>
</feature>
<dbReference type="GO" id="GO:0051920">
    <property type="term" value="F:peroxiredoxin activity"/>
    <property type="evidence" value="ECO:0007669"/>
    <property type="project" value="InterPro"/>
</dbReference>
<evidence type="ECO:0000313" key="2">
    <source>
        <dbReference type="EMBL" id="WND01797.1"/>
    </source>
</evidence>
<dbReference type="Pfam" id="PF02627">
    <property type="entry name" value="CMD"/>
    <property type="match status" value="1"/>
</dbReference>
<evidence type="ECO:0000259" key="1">
    <source>
        <dbReference type="Pfam" id="PF02627"/>
    </source>
</evidence>
<evidence type="ECO:0000313" key="3">
    <source>
        <dbReference type="Proteomes" id="UP001268683"/>
    </source>
</evidence>
<dbReference type="PANTHER" id="PTHR35446:SF3">
    <property type="entry name" value="CMD DOMAIN-CONTAINING PROTEIN"/>
    <property type="match status" value="1"/>
</dbReference>
<dbReference type="KEGG" id="tmk:QGN29_09555"/>
<sequence length="183" mass="20191">MFDLEILTPLSLPVAEACVLLKKKQELGFVPNIYGVIAASSPALKAFDELNLHFAQASFSDTEKQVIELVVSIENTCGYCVAGHSLFAKMLAVPDDIIQDLRNHRPLTDRRLGVLAEATKEIVRRKGEISDSTLKGFYEVGYSGVHLLELILGIALKMFSNFVAKSTQLDLDDAFKDHAWPPS</sequence>
<gene>
    <name evidence="2" type="ORF">QGN29_09555</name>
</gene>
<dbReference type="RefSeq" id="WP_310797627.1">
    <property type="nucleotide sequence ID" value="NZ_CP123872.1"/>
</dbReference>
<dbReference type="PANTHER" id="PTHR35446">
    <property type="entry name" value="SI:CH211-175M2.5"/>
    <property type="match status" value="1"/>
</dbReference>
<dbReference type="InterPro" id="IPR003779">
    <property type="entry name" value="CMD-like"/>
</dbReference>
<proteinExistence type="predicted"/>
<protein>
    <submittedName>
        <fullName evidence="2">Carboxymuconolactone decarboxylase family protein</fullName>
    </submittedName>
</protein>
<dbReference type="Proteomes" id="UP001268683">
    <property type="component" value="Chromosome"/>
</dbReference>